<reference evidence="2" key="1">
    <citation type="submission" date="2018-05" db="EMBL/GenBank/DDBJ databases">
        <authorList>
            <person name="Lanie J.A."/>
            <person name="Ng W.-L."/>
            <person name="Kazmierczak K.M."/>
            <person name="Andrzejewski T.M."/>
            <person name="Davidsen T.M."/>
            <person name="Wayne K.J."/>
            <person name="Tettelin H."/>
            <person name="Glass J.I."/>
            <person name="Rusch D."/>
            <person name="Podicherti R."/>
            <person name="Tsui H.-C.T."/>
            <person name="Winkler M.E."/>
        </authorList>
    </citation>
    <scope>NUCLEOTIDE SEQUENCE</scope>
</reference>
<accession>A0A382ZNI2</accession>
<evidence type="ECO:0000313" key="2">
    <source>
        <dbReference type="EMBL" id="SVD97034.1"/>
    </source>
</evidence>
<gene>
    <name evidence="2" type="ORF">METZ01_LOCUS449888</name>
</gene>
<dbReference type="EMBL" id="UINC01185368">
    <property type="protein sequence ID" value="SVD97034.1"/>
    <property type="molecule type" value="Genomic_DNA"/>
</dbReference>
<proteinExistence type="predicted"/>
<organism evidence="2">
    <name type="scientific">marine metagenome</name>
    <dbReference type="NCBI Taxonomy" id="408172"/>
    <lineage>
        <taxon>unclassified sequences</taxon>
        <taxon>metagenomes</taxon>
        <taxon>ecological metagenomes</taxon>
    </lineage>
</organism>
<dbReference type="AlphaFoldDB" id="A0A382ZNI2"/>
<name>A0A382ZNI2_9ZZZZ</name>
<feature type="compositionally biased region" description="Basic and acidic residues" evidence="1">
    <location>
        <begin position="9"/>
        <end position="24"/>
    </location>
</feature>
<evidence type="ECO:0000256" key="1">
    <source>
        <dbReference type="SAM" id="MobiDB-lite"/>
    </source>
</evidence>
<feature type="compositionally biased region" description="Polar residues" evidence="1">
    <location>
        <begin position="63"/>
        <end position="72"/>
    </location>
</feature>
<feature type="compositionally biased region" description="Basic and acidic residues" evidence="1">
    <location>
        <begin position="32"/>
        <end position="52"/>
    </location>
</feature>
<sequence>MLSGFDSSLDSRLREAEEAEKELMRLTPVAEEAPKLRLEKAKAQKRQERESAKSSAMRVVERSMQSATQKQTRVPELLESAGKAVQALYTLIKELEAHKKEATDSMGIVDRVDYEIEVEEGEEHELSLDRDPRGLAYALAARHGDIRVKDLLEELSPGFGFLKGCDMSEPLYRDVAKFVLQHAIDNPEAEISAMTEAEPVATNGRAQNGT</sequence>
<feature type="non-terminal residue" evidence="2">
    <location>
        <position position="210"/>
    </location>
</feature>
<protein>
    <submittedName>
        <fullName evidence="2">Uncharacterized protein</fullName>
    </submittedName>
</protein>
<feature type="region of interest" description="Disordered" evidence="1">
    <location>
        <begin position="1"/>
        <end position="74"/>
    </location>
</feature>